<keyword evidence="2" id="KW-1185">Reference proteome</keyword>
<protein>
    <recommendedName>
        <fullName evidence="3">Methyltransferase domain-containing protein</fullName>
    </recommendedName>
</protein>
<evidence type="ECO:0008006" key="3">
    <source>
        <dbReference type="Google" id="ProtNLM"/>
    </source>
</evidence>
<dbReference type="EMBL" id="CP016796">
    <property type="protein sequence ID" value="API85991.1"/>
    <property type="molecule type" value="Genomic_DNA"/>
</dbReference>
<gene>
    <name evidence="1" type="ORF">F7310_00855</name>
</gene>
<dbReference type="OrthoDB" id="5621386at2"/>
<dbReference type="Proteomes" id="UP000184222">
    <property type="component" value="Chromosome"/>
</dbReference>
<dbReference type="KEGG" id="frx:F7310_00855"/>
<evidence type="ECO:0000313" key="1">
    <source>
        <dbReference type="EMBL" id="API85991.1"/>
    </source>
</evidence>
<dbReference type="SUPFAM" id="SSF53335">
    <property type="entry name" value="S-adenosyl-L-methionine-dependent methyltransferases"/>
    <property type="match status" value="1"/>
</dbReference>
<proteinExistence type="predicted"/>
<name>A0A1L4BQ63_9GAMM</name>
<dbReference type="Gene3D" id="3.40.50.150">
    <property type="entry name" value="Vaccinia Virus protein VP39"/>
    <property type="match status" value="1"/>
</dbReference>
<reference evidence="1 2" key="1">
    <citation type="journal article" date="2016" name="Appl. Environ. Microbiol.">
        <title>Whole genome relationships among Francisella bacteria of diverse origin define new species and provide specific regions for detection.</title>
        <authorList>
            <person name="Challacombe J.F."/>
            <person name="Petersen J.M."/>
            <person name="Gallegos-Graves V."/>
            <person name="Hodge D."/>
            <person name="Pillai S."/>
            <person name="Kuske C.R."/>
        </authorList>
    </citation>
    <scope>NUCLEOTIDE SEQUENCE [LARGE SCALE GENOMIC DNA]</scope>
    <source>
        <strain evidence="2">TX07-7310</strain>
    </source>
</reference>
<evidence type="ECO:0000313" key="2">
    <source>
        <dbReference type="Proteomes" id="UP000184222"/>
    </source>
</evidence>
<dbReference type="RefSeq" id="WP_072711191.1">
    <property type="nucleotide sequence ID" value="NZ_CP016796.1"/>
</dbReference>
<dbReference type="AlphaFoldDB" id="A0A1L4BQ63"/>
<accession>A0A1L4BQ63</accession>
<dbReference type="STRING" id="573570.F7310_00855"/>
<dbReference type="InterPro" id="IPR029063">
    <property type="entry name" value="SAM-dependent_MTases_sf"/>
</dbReference>
<sequence length="274" mass="31204">MSKEIISHGVFTDYNDAYDEIKFRIANDENLLGLLNQLESCPLGRFLIQNRGLDAYWTKVITQNKGGYDSDFEKKLITIPPIFIATQERYQIFKQQIIDLPNNSKILSVPAGLLPEFSRELILSKNFNIDAYDLDSSCAAQSGLAELEGVNYIVKDVFKMDVKNHYDAVVSNGLNIYLKTNNEVQKFFQILNNSLKQGGIIVSSFIASLEDVSIKKLENAKFGKQIFADILNVTWTKTHAEDEFRQILFSCGFEIKEIIYDSQKMFPTVVAIKR</sequence>
<organism evidence="1 2">
    <name type="scientific">Francisella uliginis</name>
    <dbReference type="NCBI Taxonomy" id="573570"/>
    <lineage>
        <taxon>Bacteria</taxon>
        <taxon>Pseudomonadati</taxon>
        <taxon>Pseudomonadota</taxon>
        <taxon>Gammaproteobacteria</taxon>
        <taxon>Thiotrichales</taxon>
        <taxon>Francisellaceae</taxon>
        <taxon>Francisella</taxon>
    </lineage>
</organism>